<name>A0ABT5KLS7_9BURK</name>
<evidence type="ECO:0000256" key="1">
    <source>
        <dbReference type="SAM" id="MobiDB-lite"/>
    </source>
</evidence>
<evidence type="ECO:0000313" key="4">
    <source>
        <dbReference type="EMBL" id="MDC8774469.1"/>
    </source>
</evidence>
<keyword evidence="5" id="KW-1185">Reference proteome</keyword>
<dbReference type="Pfam" id="PF02470">
    <property type="entry name" value="MlaD"/>
    <property type="match status" value="1"/>
</dbReference>
<feature type="region of interest" description="Disordered" evidence="1">
    <location>
        <begin position="301"/>
        <end position="323"/>
    </location>
</feature>
<feature type="transmembrane region" description="Helical" evidence="2">
    <location>
        <begin position="7"/>
        <end position="28"/>
    </location>
</feature>
<gene>
    <name evidence="4" type="ORF">PRZ03_23145</name>
</gene>
<protein>
    <submittedName>
        <fullName evidence="4">MlaD family protein</fullName>
    </submittedName>
</protein>
<keyword evidence="2" id="KW-1133">Transmembrane helix</keyword>
<dbReference type="RefSeq" id="WP_273602473.1">
    <property type="nucleotide sequence ID" value="NZ_JAQQXT010000023.1"/>
</dbReference>
<dbReference type="PANTHER" id="PTHR36698:SF2">
    <property type="entry name" value="MCE_MLAD DOMAIN-CONTAINING PROTEIN"/>
    <property type="match status" value="1"/>
</dbReference>
<accession>A0ABT5KLS7</accession>
<evidence type="ECO:0000256" key="2">
    <source>
        <dbReference type="SAM" id="Phobius"/>
    </source>
</evidence>
<organism evidence="4 5">
    <name type="scientific">Roseateles albus</name>
    <dbReference type="NCBI Taxonomy" id="2987525"/>
    <lineage>
        <taxon>Bacteria</taxon>
        <taxon>Pseudomonadati</taxon>
        <taxon>Pseudomonadota</taxon>
        <taxon>Betaproteobacteria</taxon>
        <taxon>Burkholderiales</taxon>
        <taxon>Sphaerotilaceae</taxon>
        <taxon>Roseateles</taxon>
    </lineage>
</organism>
<evidence type="ECO:0000259" key="3">
    <source>
        <dbReference type="Pfam" id="PF02470"/>
    </source>
</evidence>
<dbReference type="PANTHER" id="PTHR36698">
    <property type="entry name" value="BLL5892 PROTEIN"/>
    <property type="match status" value="1"/>
</dbReference>
<reference evidence="4 5" key="1">
    <citation type="submission" date="2022-10" db="EMBL/GenBank/DDBJ databases">
        <title>Paucibacter sp. hw1 Genome sequencing.</title>
        <authorList>
            <person name="Park S."/>
        </authorList>
    </citation>
    <scope>NUCLEOTIDE SEQUENCE [LARGE SCALE GENOMIC DNA]</scope>
    <source>
        <strain evidence="5">hw1</strain>
    </source>
</reference>
<sequence>MENRAHALATGIFILFLGGVLALVAAWFQGDQGEKNDFTIVARSGVSGLNLKAPVKLRGVLVGKVESIGFDQGDSQRILIGIRVAKTAPLTQATVARLAYQGITGLSYIDLSEPDGAQGSPLLVAGAGPIELQASMLDRLSSAGPQLLERVSEAAVRVNTLLGDANQQAFSRSLSQFGEAANQVAGLSKALTPTADALPALAAQTKKLVEGAGTTLQRVDVLAAESTLLAQELRQRAELLDRIGQASAQVQQTAQRLDMALVGANRGPRSQSLVDVWSQSGRAIERTASQIGEQPQSFLFGPPLTPAGPGEVGFDESARGASK</sequence>
<proteinExistence type="predicted"/>
<dbReference type="InterPro" id="IPR003399">
    <property type="entry name" value="Mce/MlaD"/>
</dbReference>
<evidence type="ECO:0000313" key="5">
    <source>
        <dbReference type="Proteomes" id="UP001221189"/>
    </source>
</evidence>
<keyword evidence="2" id="KW-0812">Transmembrane</keyword>
<keyword evidence="2" id="KW-0472">Membrane</keyword>
<comment type="caution">
    <text evidence="4">The sequence shown here is derived from an EMBL/GenBank/DDBJ whole genome shotgun (WGS) entry which is preliminary data.</text>
</comment>
<feature type="domain" description="Mce/MlaD" evidence="3">
    <location>
        <begin position="42"/>
        <end position="113"/>
    </location>
</feature>
<dbReference type="EMBL" id="JAQQXT010000023">
    <property type="protein sequence ID" value="MDC8774469.1"/>
    <property type="molecule type" value="Genomic_DNA"/>
</dbReference>
<dbReference type="Proteomes" id="UP001221189">
    <property type="component" value="Unassembled WGS sequence"/>
</dbReference>